<comment type="caution">
    <text evidence="1">The sequence shown here is derived from an EMBL/GenBank/DDBJ whole genome shotgun (WGS) entry which is preliminary data.</text>
</comment>
<evidence type="ECO:0000313" key="2">
    <source>
        <dbReference type="Proteomes" id="UP001396334"/>
    </source>
</evidence>
<dbReference type="EMBL" id="JBBPBN010000011">
    <property type="protein sequence ID" value="KAK9028514.1"/>
    <property type="molecule type" value="Genomic_DNA"/>
</dbReference>
<reference evidence="1 2" key="1">
    <citation type="journal article" date="2024" name="G3 (Bethesda)">
        <title>Genome assembly of Hibiscus sabdariffa L. provides insights into metabolisms of medicinal natural products.</title>
        <authorList>
            <person name="Kim T."/>
        </authorList>
    </citation>
    <scope>NUCLEOTIDE SEQUENCE [LARGE SCALE GENOMIC DNA]</scope>
    <source>
        <strain evidence="1">TK-2024</strain>
        <tissue evidence="1">Old leaves</tissue>
    </source>
</reference>
<keyword evidence="2" id="KW-1185">Reference proteome</keyword>
<proteinExistence type="predicted"/>
<sequence length="140" mass="15794">MFCSPTELTQANVKGFSIMRVAGLLNLLMLDTIQIHNEILMSVVLNNWFEKVVEWSSIDKLEWHSNPILLFVTNDLDRNIEVLGLIVAYVSFSIQVMEMKEALGVHVEGSVSSEDVNDEIQQQGFVTPEKLLSNNNRNTG</sequence>
<evidence type="ECO:0000313" key="1">
    <source>
        <dbReference type="EMBL" id="KAK9028514.1"/>
    </source>
</evidence>
<gene>
    <name evidence="1" type="ORF">V6N11_025672</name>
</gene>
<organism evidence="1 2">
    <name type="scientific">Hibiscus sabdariffa</name>
    <name type="common">roselle</name>
    <dbReference type="NCBI Taxonomy" id="183260"/>
    <lineage>
        <taxon>Eukaryota</taxon>
        <taxon>Viridiplantae</taxon>
        <taxon>Streptophyta</taxon>
        <taxon>Embryophyta</taxon>
        <taxon>Tracheophyta</taxon>
        <taxon>Spermatophyta</taxon>
        <taxon>Magnoliopsida</taxon>
        <taxon>eudicotyledons</taxon>
        <taxon>Gunneridae</taxon>
        <taxon>Pentapetalae</taxon>
        <taxon>rosids</taxon>
        <taxon>malvids</taxon>
        <taxon>Malvales</taxon>
        <taxon>Malvaceae</taxon>
        <taxon>Malvoideae</taxon>
        <taxon>Hibiscus</taxon>
    </lineage>
</organism>
<name>A0ABR2STP4_9ROSI</name>
<dbReference type="Proteomes" id="UP001396334">
    <property type="component" value="Unassembled WGS sequence"/>
</dbReference>
<accession>A0ABR2STP4</accession>
<protein>
    <submittedName>
        <fullName evidence="1">Uncharacterized protein</fullName>
    </submittedName>
</protein>